<dbReference type="EMBL" id="KZ305042">
    <property type="protein sequence ID" value="PIA40413.1"/>
    <property type="molecule type" value="Genomic_DNA"/>
</dbReference>
<keyword evidence="5 7" id="KW-1133">Transmembrane helix</keyword>
<dbReference type="GO" id="GO:0016413">
    <property type="term" value="F:O-acetyltransferase activity"/>
    <property type="evidence" value="ECO:0007669"/>
    <property type="project" value="InterPro"/>
</dbReference>
<reference evidence="10 11" key="1">
    <citation type="submission" date="2017-09" db="EMBL/GenBank/DDBJ databases">
        <title>WGS assembly of Aquilegia coerulea Goldsmith.</title>
        <authorList>
            <person name="Hodges S."/>
            <person name="Kramer E."/>
            <person name="Nordborg M."/>
            <person name="Tomkins J."/>
            <person name="Borevitz J."/>
            <person name="Derieg N."/>
            <person name="Yan J."/>
            <person name="Mihaltcheva S."/>
            <person name="Hayes R.D."/>
            <person name="Rokhsar D."/>
        </authorList>
    </citation>
    <scope>NUCLEOTIDE SEQUENCE [LARGE SCALE GENOMIC DNA]</scope>
    <source>
        <strain evidence="11">cv. Goldsmith</strain>
    </source>
</reference>
<evidence type="ECO:0000256" key="1">
    <source>
        <dbReference type="ARBA" id="ARBA00004167"/>
    </source>
</evidence>
<dbReference type="OrthoDB" id="630188at2759"/>
<dbReference type="Pfam" id="PF14416">
    <property type="entry name" value="PMR5N"/>
    <property type="match status" value="1"/>
</dbReference>
<comment type="subcellular location">
    <subcellularLocation>
        <location evidence="1">Membrane</location>
        <topology evidence="1">Single-pass membrane protein</topology>
    </subcellularLocation>
</comment>
<name>A0A2G5DAA2_AQUCA</name>
<dbReference type="InterPro" id="IPR029962">
    <property type="entry name" value="TBL"/>
</dbReference>
<dbReference type="PANTHER" id="PTHR32285">
    <property type="entry name" value="PROTEIN TRICHOME BIREFRINGENCE-LIKE 9-RELATED"/>
    <property type="match status" value="1"/>
</dbReference>
<evidence type="ECO:0000256" key="3">
    <source>
        <dbReference type="ARBA" id="ARBA00022692"/>
    </source>
</evidence>
<evidence type="ECO:0000259" key="8">
    <source>
        <dbReference type="Pfam" id="PF13839"/>
    </source>
</evidence>
<dbReference type="PANTHER" id="PTHR32285:SF28">
    <property type="entry name" value="XYLOGLUCAN O-ACETYLTRANSFERASE 2"/>
    <property type="match status" value="1"/>
</dbReference>
<feature type="domain" description="Trichome birefringence-like N-terminal" evidence="9">
    <location>
        <begin position="64"/>
        <end position="117"/>
    </location>
</feature>
<feature type="transmembrane region" description="Helical" evidence="7">
    <location>
        <begin position="17"/>
        <end position="37"/>
    </location>
</feature>
<dbReference type="Pfam" id="PF13839">
    <property type="entry name" value="PC-Esterase"/>
    <property type="match status" value="1"/>
</dbReference>
<evidence type="ECO:0000256" key="4">
    <source>
        <dbReference type="ARBA" id="ARBA00022968"/>
    </source>
</evidence>
<dbReference type="Proteomes" id="UP000230069">
    <property type="component" value="Unassembled WGS sequence"/>
</dbReference>
<dbReference type="InterPro" id="IPR026057">
    <property type="entry name" value="TBL_C"/>
</dbReference>
<feature type="domain" description="Trichome birefringence-like C-terminal" evidence="8">
    <location>
        <begin position="118"/>
        <end position="402"/>
    </location>
</feature>
<dbReference type="GO" id="GO:0005794">
    <property type="term" value="C:Golgi apparatus"/>
    <property type="evidence" value="ECO:0007669"/>
    <property type="project" value="TreeGrafter"/>
</dbReference>
<evidence type="ECO:0000313" key="10">
    <source>
        <dbReference type="EMBL" id="PIA40413.1"/>
    </source>
</evidence>
<dbReference type="GO" id="GO:0016020">
    <property type="term" value="C:membrane"/>
    <property type="evidence" value="ECO:0007669"/>
    <property type="project" value="UniProtKB-SubCell"/>
</dbReference>
<proteinExistence type="inferred from homology"/>
<accession>A0A2G5DAA2</accession>
<evidence type="ECO:0000259" key="9">
    <source>
        <dbReference type="Pfam" id="PF14416"/>
    </source>
</evidence>
<keyword evidence="11" id="KW-1185">Reference proteome</keyword>
<gene>
    <name evidence="10" type="ORF">AQUCO_02500247v1</name>
</gene>
<keyword evidence="6 7" id="KW-0472">Membrane</keyword>
<evidence type="ECO:0000256" key="2">
    <source>
        <dbReference type="ARBA" id="ARBA00007727"/>
    </source>
</evidence>
<evidence type="ECO:0000256" key="5">
    <source>
        <dbReference type="ARBA" id="ARBA00022989"/>
    </source>
</evidence>
<dbReference type="InterPro" id="IPR025846">
    <property type="entry name" value="TBL_N"/>
</dbReference>
<sequence length="413" mass="48265">MNPPTIEPVHCKKKERLGFSLLLLLGLTTIFSFFILYTPNHFKFILKQDLHWRKFLFKSNHDYETCDLFNGQWIPDHNGTLYTNGSCLTIPDSKNCQKYGRKDVDYLNWRWKPDGCDLRRFDAKNFLQIVRGKTLVFIGDSVARNHMESLLCLLSQEQTAIDMNKDANDRFRTWYFPTHNFTIKVLWTKFLVIAEERVFNGTNTGVYDMHLDRIEKNWTQKLPGADYVIISSGHWFFRQIYLYENGNVIGCVYCDAKNISNVKPSVALGKAFQTSLKYINDCKECGKLTLLRTFTPAHFEKGSWNTGGRCNRTIPYNDKQINLGGSEWEFKIAQIEEVEKVKKNGQNKGKRFEALDVTKAMMMRPDGHPDIHWNNQWMKGYSDCVHWCLPGPIDVWNDLFMTVLRKEHYSSLT</sequence>
<dbReference type="InParanoid" id="A0A2G5DAA2"/>
<dbReference type="AlphaFoldDB" id="A0A2G5DAA2"/>
<keyword evidence="4" id="KW-0735">Signal-anchor</keyword>
<evidence type="ECO:0000313" key="11">
    <source>
        <dbReference type="Proteomes" id="UP000230069"/>
    </source>
</evidence>
<dbReference type="FunCoup" id="A0A2G5DAA2">
    <property type="interactions" value="4"/>
</dbReference>
<evidence type="ECO:0000256" key="6">
    <source>
        <dbReference type="ARBA" id="ARBA00023136"/>
    </source>
</evidence>
<protein>
    <submittedName>
        <fullName evidence="10">Uncharacterized protein</fullName>
    </submittedName>
</protein>
<dbReference type="STRING" id="218851.A0A2G5DAA2"/>
<organism evidence="10 11">
    <name type="scientific">Aquilegia coerulea</name>
    <name type="common">Rocky mountain columbine</name>
    <dbReference type="NCBI Taxonomy" id="218851"/>
    <lineage>
        <taxon>Eukaryota</taxon>
        <taxon>Viridiplantae</taxon>
        <taxon>Streptophyta</taxon>
        <taxon>Embryophyta</taxon>
        <taxon>Tracheophyta</taxon>
        <taxon>Spermatophyta</taxon>
        <taxon>Magnoliopsida</taxon>
        <taxon>Ranunculales</taxon>
        <taxon>Ranunculaceae</taxon>
        <taxon>Thalictroideae</taxon>
        <taxon>Aquilegia</taxon>
    </lineage>
</organism>
<evidence type="ECO:0000256" key="7">
    <source>
        <dbReference type="SAM" id="Phobius"/>
    </source>
</evidence>
<comment type="similarity">
    <text evidence="2">Belongs to the PC-esterase family. TBL subfamily.</text>
</comment>
<keyword evidence="3 7" id="KW-0812">Transmembrane</keyword>